<dbReference type="EMBL" id="JAQIFT010000044">
    <property type="protein sequence ID" value="MDA3732054.1"/>
    <property type="molecule type" value="Genomic_DNA"/>
</dbReference>
<accession>A0AA42DN40</accession>
<name>A0AA42DN40_9FIRM</name>
<keyword evidence="2" id="KW-1185">Reference proteome</keyword>
<evidence type="ECO:0000313" key="2">
    <source>
        <dbReference type="Proteomes" id="UP001169242"/>
    </source>
</evidence>
<reference evidence="1" key="1">
    <citation type="journal article" date="2023" name="Int. J. Syst. Evol. Microbiol.">
        <title>&lt;i&gt;Holtiella tumoricola&lt;/i&gt; gen. nov. sp. nov., isolated from a human clinical sample.</title>
        <authorList>
            <person name="Allen-Vercoe E."/>
            <person name="Daigneault M.C."/>
            <person name="Vancuren S.J."/>
            <person name="Cochrane K."/>
            <person name="O'Neal L.L."/>
            <person name="Sankaranarayanan K."/>
            <person name="Lawson P.A."/>
        </authorList>
    </citation>
    <scope>NUCLEOTIDE SEQUENCE</scope>
    <source>
        <strain evidence="1">CC70A</strain>
    </source>
</reference>
<protein>
    <submittedName>
        <fullName evidence="1">Uncharacterized protein</fullName>
    </submittedName>
</protein>
<sequence length="98" mass="11583">MSKPRDIVPVGFDNDPELHDYVKSKCKGNKSEFIRYCIRKEMMEERKTSLNEKDLDIRIENIVRKCLEEFNPMVVKVKGEDNHEDKDLLEAASFFDED</sequence>
<dbReference type="RefSeq" id="WP_271012347.1">
    <property type="nucleotide sequence ID" value="NZ_JAQIFT010000044.1"/>
</dbReference>
<evidence type="ECO:0000313" key="1">
    <source>
        <dbReference type="EMBL" id="MDA3732054.1"/>
    </source>
</evidence>
<comment type="caution">
    <text evidence="1">The sequence shown here is derived from an EMBL/GenBank/DDBJ whole genome shotgun (WGS) entry which is preliminary data.</text>
</comment>
<gene>
    <name evidence="1" type="ORF">PBV87_11230</name>
</gene>
<dbReference type="Proteomes" id="UP001169242">
    <property type="component" value="Unassembled WGS sequence"/>
</dbReference>
<dbReference type="AlphaFoldDB" id="A0AA42DN40"/>
<proteinExistence type="predicted"/>
<organism evidence="1 2">
    <name type="scientific">Holtiella tumoricola</name>
    <dbReference type="NCBI Taxonomy" id="3018743"/>
    <lineage>
        <taxon>Bacteria</taxon>
        <taxon>Bacillati</taxon>
        <taxon>Bacillota</taxon>
        <taxon>Clostridia</taxon>
        <taxon>Lachnospirales</taxon>
        <taxon>Cellulosilyticaceae</taxon>
        <taxon>Holtiella</taxon>
    </lineage>
</organism>